<keyword evidence="3" id="KW-1185">Reference proteome</keyword>
<reference evidence="2 3" key="1">
    <citation type="submission" date="2019-05" db="EMBL/GenBank/DDBJ databases">
        <title>Another draft genome of Portunus trituberculatus and its Hox gene families provides insights of decapod evolution.</title>
        <authorList>
            <person name="Jeong J.-H."/>
            <person name="Song I."/>
            <person name="Kim S."/>
            <person name="Choi T."/>
            <person name="Kim D."/>
            <person name="Ryu S."/>
            <person name="Kim W."/>
        </authorList>
    </citation>
    <scope>NUCLEOTIDE SEQUENCE [LARGE SCALE GENOMIC DNA]</scope>
    <source>
        <tissue evidence="2">Muscle</tissue>
    </source>
</reference>
<dbReference type="Proteomes" id="UP000324222">
    <property type="component" value="Unassembled WGS sequence"/>
</dbReference>
<accession>A0A5B7EW48</accession>
<dbReference type="EMBL" id="VSRR010003777">
    <property type="protein sequence ID" value="MPC37417.1"/>
    <property type="molecule type" value="Genomic_DNA"/>
</dbReference>
<comment type="caution">
    <text evidence="2">The sequence shown here is derived from an EMBL/GenBank/DDBJ whole genome shotgun (WGS) entry which is preliminary data.</text>
</comment>
<name>A0A5B7EW48_PORTR</name>
<feature type="region of interest" description="Disordered" evidence="1">
    <location>
        <begin position="80"/>
        <end position="99"/>
    </location>
</feature>
<evidence type="ECO:0000313" key="3">
    <source>
        <dbReference type="Proteomes" id="UP000324222"/>
    </source>
</evidence>
<evidence type="ECO:0000313" key="2">
    <source>
        <dbReference type="EMBL" id="MPC37417.1"/>
    </source>
</evidence>
<feature type="compositionally biased region" description="Pro residues" evidence="1">
    <location>
        <begin position="85"/>
        <end position="95"/>
    </location>
</feature>
<protein>
    <submittedName>
        <fullName evidence="2">Uncharacterized protein</fullName>
    </submittedName>
</protein>
<gene>
    <name evidence="2" type="ORF">E2C01_030894</name>
</gene>
<organism evidence="2 3">
    <name type="scientific">Portunus trituberculatus</name>
    <name type="common">Swimming crab</name>
    <name type="synonym">Neptunus trituberculatus</name>
    <dbReference type="NCBI Taxonomy" id="210409"/>
    <lineage>
        <taxon>Eukaryota</taxon>
        <taxon>Metazoa</taxon>
        <taxon>Ecdysozoa</taxon>
        <taxon>Arthropoda</taxon>
        <taxon>Crustacea</taxon>
        <taxon>Multicrustacea</taxon>
        <taxon>Malacostraca</taxon>
        <taxon>Eumalacostraca</taxon>
        <taxon>Eucarida</taxon>
        <taxon>Decapoda</taxon>
        <taxon>Pleocyemata</taxon>
        <taxon>Brachyura</taxon>
        <taxon>Eubrachyura</taxon>
        <taxon>Portunoidea</taxon>
        <taxon>Portunidae</taxon>
        <taxon>Portuninae</taxon>
        <taxon>Portunus</taxon>
    </lineage>
</organism>
<sequence>MLCSAVLCQICSSELASCAVQQLGIGEKRGRWSELLVLSVTDHKQLHSGIWNYTHTTLHSTSTIQHWHLFLYHDEAFLPHHHKAPPPPPPTPPAKPLQALQHPSKLWTDGTHRTSPTEGRQRQLAETFYREQHSSTAKLYQTLLGLIADPYDYISTRTPHTIASVTPQQCCLNKETCSATTPVPGECGMLAALGTHTYTLWTPLLAMGPYRQLTLSLPAASPWVQTWWSQGS</sequence>
<proteinExistence type="predicted"/>
<dbReference type="AlphaFoldDB" id="A0A5B7EW48"/>
<evidence type="ECO:0000256" key="1">
    <source>
        <dbReference type="SAM" id="MobiDB-lite"/>
    </source>
</evidence>